<evidence type="ECO:0000313" key="1">
    <source>
        <dbReference type="EMBL" id="KAL0572068.1"/>
    </source>
</evidence>
<name>A0ABR3FA01_9AGAR</name>
<keyword evidence="2" id="KW-1185">Reference proteome</keyword>
<comment type="caution">
    <text evidence="1">The sequence shown here is derived from an EMBL/GenBank/DDBJ whole genome shotgun (WGS) entry which is preliminary data.</text>
</comment>
<accession>A0ABR3FA01</accession>
<dbReference type="Proteomes" id="UP001465976">
    <property type="component" value="Unassembled WGS sequence"/>
</dbReference>
<sequence length="105" mass="11313">MGLTIPQPAELAVEPGIDGKCYDLVLQCKTSIEQAEFPPTLEAATYVVAFRHNSAIRMAGFVDEPSAEAFYQLVSNDRVKILKYQLGSHAGELLASDGAIGSVDR</sequence>
<proteinExistence type="predicted"/>
<reference evidence="1 2" key="1">
    <citation type="submission" date="2024-02" db="EMBL/GenBank/DDBJ databases">
        <title>A draft genome for the cacao thread blight pathogen Marasmius crinis-equi.</title>
        <authorList>
            <person name="Cohen S.P."/>
            <person name="Baruah I.K."/>
            <person name="Amoako-Attah I."/>
            <person name="Bukari Y."/>
            <person name="Meinhardt L.W."/>
            <person name="Bailey B.A."/>
        </authorList>
    </citation>
    <scope>NUCLEOTIDE SEQUENCE [LARGE SCALE GENOMIC DNA]</scope>
    <source>
        <strain evidence="1 2">GH-76</strain>
    </source>
</reference>
<evidence type="ECO:0000313" key="2">
    <source>
        <dbReference type="Proteomes" id="UP001465976"/>
    </source>
</evidence>
<dbReference type="EMBL" id="JBAHYK010000676">
    <property type="protein sequence ID" value="KAL0572068.1"/>
    <property type="molecule type" value="Genomic_DNA"/>
</dbReference>
<protein>
    <submittedName>
        <fullName evidence="1">Uncharacterized protein</fullName>
    </submittedName>
</protein>
<organism evidence="1 2">
    <name type="scientific">Marasmius crinis-equi</name>
    <dbReference type="NCBI Taxonomy" id="585013"/>
    <lineage>
        <taxon>Eukaryota</taxon>
        <taxon>Fungi</taxon>
        <taxon>Dikarya</taxon>
        <taxon>Basidiomycota</taxon>
        <taxon>Agaricomycotina</taxon>
        <taxon>Agaricomycetes</taxon>
        <taxon>Agaricomycetidae</taxon>
        <taxon>Agaricales</taxon>
        <taxon>Marasmiineae</taxon>
        <taxon>Marasmiaceae</taxon>
        <taxon>Marasmius</taxon>
    </lineage>
</organism>
<gene>
    <name evidence="1" type="ORF">V5O48_009886</name>
</gene>